<dbReference type="EMBL" id="BAAAZY010000007">
    <property type="protein sequence ID" value="GAA4049290.1"/>
    <property type="molecule type" value="Genomic_DNA"/>
</dbReference>
<comment type="caution">
    <text evidence="4">The sequence shown here is derived from an EMBL/GenBank/DDBJ whole genome shotgun (WGS) entry which is preliminary data.</text>
</comment>
<dbReference type="SUPFAM" id="SSF47090">
    <property type="entry name" value="PGBD-like"/>
    <property type="match status" value="1"/>
</dbReference>
<evidence type="ECO:0000259" key="3">
    <source>
        <dbReference type="Pfam" id="PF01471"/>
    </source>
</evidence>
<dbReference type="Gene3D" id="1.10.101.10">
    <property type="entry name" value="PGBD-like superfamily/PGBD"/>
    <property type="match status" value="1"/>
</dbReference>
<protein>
    <submittedName>
        <fullName evidence="4">Peptidoglycan-binding domain-containing protein</fullName>
    </submittedName>
</protein>
<accession>A0ABP7UPQ4</accession>
<evidence type="ECO:0000313" key="4">
    <source>
        <dbReference type="EMBL" id="GAA4049290.1"/>
    </source>
</evidence>
<keyword evidence="2" id="KW-1133">Transmembrane helix</keyword>
<keyword evidence="2" id="KW-0812">Transmembrane</keyword>
<feature type="region of interest" description="Disordered" evidence="1">
    <location>
        <begin position="175"/>
        <end position="286"/>
    </location>
</feature>
<name>A0ABP7UPQ4_9ACTN</name>
<dbReference type="InterPro" id="IPR036366">
    <property type="entry name" value="PGBDSf"/>
</dbReference>
<reference evidence="5" key="1">
    <citation type="journal article" date="2019" name="Int. J. Syst. Evol. Microbiol.">
        <title>The Global Catalogue of Microorganisms (GCM) 10K type strain sequencing project: providing services to taxonomists for standard genome sequencing and annotation.</title>
        <authorList>
            <consortium name="The Broad Institute Genomics Platform"/>
            <consortium name="The Broad Institute Genome Sequencing Center for Infectious Disease"/>
            <person name="Wu L."/>
            <person name="Ma J."/>
        </authorList>
    </citation>
    <scope>NUCLEOTIDE SEQUENCE [LARGE SCALE GENOMIC DNA]</scope>
    <source>
        <strain evidence="5">JCM 16925</strain>
    </source>
</reference>
<feature type="compositionally biased region" description="Low complexity" evidence="1">
    <location>
        <begin position="81"/>
        <end position="94"/>
    </location>
</feature>
<evidence type="ECO:0000256" key="1">
    <source>
        <dbReference type="SAM" id="MobiDB-lite"/>
    </source>
</evidence>
<organism evidence="4 5">
    <name type="scientific">Streptomyces shaanxiensis</name>
    <dbReference type="NCBI Taxonomy" id="653357"/>
    <lineage>
        <taxon>Bacteria</taxon>
        <taxon>Bacillati</taxon>
        <taxon>Actinomycetota</taxon>
        <taxon>Actinomycetes</taxon>
        <taxon>Kitasatosporales</taxon>
        <taxon>Streptomycetaceae</taxon>
        <taxon>Streptomyces</taxon>
    </lineage>
</organism>
<dbReference type="Pfam" id="PF01471">
    <property type="entry name" value="PG_binding_1"/>
    <property type="match status" value="1"/>
</dbReference>
<evidence type="ECO:0000256" key="2">
    <source>
        <dbReference type="SAM" id="Phobius"/>
    </source>
</evidence>
<feature type="region of interest" description="Disordered" evidence="1">
    <location>
        <begin position="1"/>
        <end position="147"/>
    </location>
</feature>
<dbReference type="InterPro" id="IPR036365">
    <property type="entry name" value="PGBD-like_sf"/>
</dbReference>
<proteinExistence type="predicted"/>
<sequence>MGAEGPDDPGHPKDRQCPECGAPRAADNTPSCGCGPRVSEALRDARTAEAAAAEDFDPLRIRPYVELEGGDGETMPLRAVPPTATPTAAPNASPLAPPAPPPTDATSTLPTPLSPPATTPSAQDLSLFEPDTAPHGDEDAGDAAPRGVRRHRRTALLGVAGALVAVVAAAGLASGMLTYEKPTRDTALPDEVRPSVPVPATSEAPEEPSPTGPAARSAPPSASPSPTESASPSPSRSSASPTPSRSAEPTTAPSSPEASSASQEESAAPREPTPPTLGRGDRGPEVEELELRLTQLGLYTREARGNYNEGVEDAVARYQWARGIQPEEYGVYDLATREMLESETTEP</sequence>
<gene>
    <name evidence="4" type="ORF">GCM10022233_19490</name>
</gene>
<keyword evidence="2" id="KW-0472">Membrane</keyword>
<dbReference type="InterPro" id="IPR002477">
    <property type="entry name" value="Peptidoglycan-bd-like"/>
</dbReference>
<keyword evidence="5" id="KW-1185">Reference proteome</keyword>
<evidence type="ECO:0000313" key="5">
    <source>
        <dbReference type="Proteomes" id="UP001499984"/>
    </source>
</evidence>
<feature type="compositionally biased region" description="Low complexity" evidence="1">
    <location>
        <begin position="212"/>
        <end position="270"/>
    </location>
</feature>
<feature type="transmembrane region" description="Helical" evidence="2">
    <location>
        <begin position="155"/>
        <end position="179"/>
    </location>
</feature>
<dbReference type="Proteomes" id="UP001499984">
    <property type="component" value="Unassembled WGS sequence"/>
</dbReference>
<feature type="domain" description="Peptidoglycan binding-like" evidence="3">
    <location>
        <begin position="282"/>
        <end position="340"/>
    </location>
</feature>
<feature type="compositionally biased region" description="Basic and acidic residues" evidence="1">
    <location>
        <begin position="8"/>
        <end position="17"/>
    </location>
</feature>